<name>A0A830F6C4_9EURY</name>
<evidence type="ECO:0008006" key="3">
    <source>
        <dbReference type="Google" id="ProtNLM"/>
    </source>
</evidence>
<keyword evidence="2" id="KW-1185">Reference proteome</keyword>
<reference evidence="1" key="2">
    <citation type="submission" date="2020-09" db="EMBL/GenBank/DDBJ databases">
        <authorList>
            <person name="Sun Q."/>
            <person name="Ohkuma M."/>
        </authorList>
    </citation>
    <scope>NUCLEOTIDE SEQUENCE</scope>
    <source>
        <strain evidence="1">JCM 19596</strain>
    </source>
</reference>
<dbReference type="RefSeq" id="WP_188979779.1">
    <property type="nucleotide sequence ID" value="NZ_BMPG01000003.1"/>
</dbReference>
<accession>A0A830F6C4</accession>
<reference evidence="1" key="1">
    <citation type="journal article" date="2014" name="Int. J. Syst. Evol. Microbiol.">
        <title>Complete genome sequence of Corynebacterium casei LMG S-19264T (=DSM 44701T), isolated from a smear-ripened cheese.</title>
        <authorList>
            <consortium name="US DOE Joint Genome Institute (JGI-PGF)"/>
            <person name="Walter F."/>
            <person name="Albersmeier A."/>
            <person name="Kalinowski J."/>
            <person name="Ruckert C."/>
        </authorList>
    </citation>
    <scope>NUCLEOTIDE SEQUENCE</scope>
    <source>
        <strain evidence="1">JCM 19596</strain>
    </source>
</reference>
<dbReference type="OrthoDB" id="193760at2157"/>
<comment type="caution">
    <text evidence="1">The sequence shown here is derived from an EMBL/GenBank/DDBJ whole genome shotgun (WGS) entry which is preliminary data.</text>
</comment>
<dbReference type="SUPFAM" id="SSF53474">
    <property type="entry name" value="alpha/beta-Hydrolases"/>
    <property type="match status" value="1"/>
</dbReference>
<dbReference type="AlphaFoldDB" id="A0A830F6C4"/>
<dbReference type="Proteomes" id="UP000607197">
    <property type="component" value="Unassembled WGS sequence"/>
</dbReference>
<dbReference type="EMBL" id="BMPG01000003">
    <property type="protein sequence ID" value="GGL67688.1"/>
    <property type="molecule type" value="Genomic_DNA"/>
</dbReference>
<dbReference type="InterPro" id="IPR029058">
    <property type="entry name" value="AB_hydrolase_fold"/>
</dbReference>
<gene>
    <name evidence="1" type="ORF">GCM10009039_27080</name>
</gene>
<organism evidence="1 2">
    <name type="scientific">Halocalculus aciditolerans</name>
    <dbReference type="NCBI Taxonomy" id="1383812"/>
    <lineage>
        <taxon>Archaea</taxon>
        <taxon>Methanobacteriati</taxon>
        <taxon>Methanobacteriota</taxon>
        <taxon>Stenosarchaea group</taxon>
        <taxon>Halobacteria</taxon>
        <taxon>Halobacteriales</taxon>
        <taxon>Halobacteriaceae</taxon>
        <taxon>Halocalculus</taxon>
    </lineage>
</organism>
<evidence type="ECO:0000313" key="1">
    <source>
        <dbReference type="EMBL" id="GGL67688.1"/>
    </source>
</evidence>
<protein>
    <recommendedName>
        <fullName evidence="3">Alpha/beta hydrolase</fullName>
    </recommendedName>
</protein>
<sequence>MRYEQFGADGDPSVVTILGWGNRFRHENVQWLVGRVVDAGYRVHGFELPDVIRDFDAEYRDPVAERVADLDDYRLLTHSTGGLVGEFLDGVEAKVHLSPWWGFHDALDNPVVSLAMRLPIATPILPAGIDREGLGALATDGQLADVPGRAAPTFLREAKRAQERLPAFDAERTSVFYTPADRVVGVDAIERRAPPENRVQYEGGHELFASPARDDHVDAVLAALADGPSALPKS</sequence>
<evidence type="ECO:0000313" key="2">
    <source>
        <dbReference type="Proteomes" id="UP000607197"/>
    </source>
</evidence>
<proteinExistence type="predicted"/>